<sequence length="70" mass="7594">MMHDRLITAASGAFGAAFLQAKLTKLISITEQRRWGLSGLFPEEPGTNDESESIVGSVSRIFQRVGREGA</sequence>
<dbReference type="Proteomes" id="UP000629468">
    <property type="component" value="Unassembled WGS sequence"/>
</dbReference>
<comment type="caution">
    <text evidence="1">The sequence shown here is derived from an EMBL/GenBank/DDBJ whole genome shotgun (WGS) entry which is preliminary data.</text>
</comment>
<evidence type="ECO:0000313" key="2">
    <source>
        <dbReference type="Proteomes" id="UP000629468"/>
    </source>
</evidence>
<name>A0A8H7CC41_AGABI</name>
<evidence type="ECO:0000313" key="1">
    <source>
        <dbReference type="EMBL" id="KAF7770776.1"/>
    </source>
</evidence>
<gene>
    <name evidence="1" type="ORF">Agabi119p4_6750</name>
</gene>
<organism evidence="1 2">
    <name type="scientific">Agaricus bisporus var. burnettii</name>
    <dbReference type="NCBI Taxonomy" id="192524"/>
    <lineage>
        <taxon>Eukaryota</taxon>
        <taxon>Fungi</taxon>
        <taxon>Dikarya</taxon>
        <taxon>Basidiomycota</taxon>
        <taxon>Agaricomycotina</taxon>
        <taxon>Agaricomycetes</taxon>
        <taxon>Agaricomycetidae</taxon>
        <taxon>Agaricales</taxon>
        <taxon>Agaricineae</taxon>
        <taxon>Agaricaceae</taxon>
        <taxon>Agaricus</taxon>
    </lineage>
</organism>
<protein>
    <submittedName>
        <fullName evidence="1">Uncharacterized protein</fullName>
    </submittedName>
</protein>
<proteinExistence type="predicted"/>
<reference evidence="1 2" key="1">
    <citation type="journal article" name="Sci. Rep.">
        <title>Telomere-to-telomere assembled and centromere annotated genomes of the two main subspecies of the button mushroom Agaricus bisporus reveal especially polymorphic chromosome ends.</title>
        <authorList>
            <person name="Sonnenberg A.S.M."/>
            <person name="Sedaghat-Telgerd N."/>
            <person name="Lavrijssen B."/>
            <person name="Ohm R.A."/>
            <person name="Hendrickx P.M."/>
            <person name="Scholtmeijer K."/>
            <person name="Baars J.J.P."/>
            <person name="van Peer A."/>
        </authorList>
    </citation>
    <scope>NUCLEOTIDE SEQUENCE [LARGE SCALE GENOMIC DNA]</scope>
    <source>
        <strain evidence="1 2">H119_p4</strain>
    </source>
</reference>
<accession>A0A8H7CC41</accession>
<dbReference type="EMBL" id="JABXXO010000009">
    <property type="protein sequence ID" value="KAF7770776.1"/>
    <property type="molecule type" value="Genomic_DNA"/>
</dbReference>
<dbReference type="AlphaFoldDB" id="A0A8H7CC41"/>